<dbReference type="AlphaFoldDB" id="A0A7X2SUI6"/>
<dbReference type="EMBL" id="WKLC01000115">
    <property type="protein sequence ID" value="MSE14448.1"/>
    <property type="molecule type" value="Genomic_DNA"/>
</dbReference>
<dbReference type="InterPro" id="IPR042073">
    <property type="entry name" value="TraM_DNA-bd"/>
</dbReference>
<reference evidence="3 4" key="1">
    <citation type="submission" date="2019-11" db="EMBL/GenBank/DDBJ databases">
        <title>Draft Genome Sequence of Plant Growth-Promoting Rhizosphere-Associated Bacteria.</title>
        <authorList>
            <person name="Vasilyev I.Y."/>
            <person name="Radchenko V."/>
            <person name="Ilnitskaya E.V."/>
        </authorList>
    </citation>
    <scope>NUCLEOTIDE SEQUENCE [LARGE SCALE GENOMIC DNA]</scope>
    <source>
        <strain evidence="3 4">VRA_MhP_f</strain>
    </source>
</reference>
<organism evidence="3 4">
    <name type="scientific">Enterobacter agglomerans</name>
    <name type="common">Erwinia herbicola</name>
    <name type="synonym">Pantoea agglomerans</name>
    <dbReference type="NCBI Taxonomy" id="549"/>
    <lineage>
        <taxon>Bacteria</taxon>
        <taxon>Pseudomonadati</taxon>
        <taxon>Pseudomonadota</taxon>
        <taxon>Gammaproteobacteria</taxon>
        <taxon>Enterobacterales</taxon>
        <taxon>Erwiniaceae</taxon>
        <taxon>Pantoea</taxon>
        <taxon>Pantoea agglomerans group</taxon>
    </lineage>
</organism>
<evidence type="ECO:0000256" key="1">
    <source>
        <dbReference type="ARBA" id="ARBA00023015"/>
    </source>
</evidence>
<dbReference type="Gene3D" id="1.10.10.450">
    <property type="entry name" value="TraM protein, DNA-binding"/>
    <property type="match status" value="1"/>
</dbReference>
<sequence>MARRNIYFKEKTEREVQELVQIELQNGATHGEVNFSSVVNELVGIGLMVKKHQGEGNKFDMEEFNRDLIRRVAGTREGASIMMAMLTEMYLHIRGESGPQALEEMIDQNLTGMSAAEDKAESKHFIKDE</sequence>
<accession>A0A7X2SUI6</accession>
<evidence type="ECO:0000256" key="2">
    <source>
        <dbReference type="ARBA" id="ARBA00023163"/>
    </source>
</evidence>
<protein>
    <submittedName>
        <fullName evidence="3">Conjugal transfer protein</fullName>
    </submittedName>
</protein>
<dbReference type="Pfam" id="PF05261">
    <property type="entry name" value="Tra_M"/>
    <property type="match status" value="1"/>
</dbReference>
<dbReference type="Proteomes" id="UP000461948">
    <property type="component" value="Unassembled WGS sequence"/>
</dbReference>
<keyword evidence="2" id="KW-0804">Transcription</keyword>
<evidence type="ECO:0000313" key="3">
    <source>
        <dbReference type="EMBL" id="MSE14448.1"/>
    </source>
</evidence>
<name>A0A7X2SUI6_ENTAG</name>
<dbReference type="GO" id="GO:0003677">
    <property type="term" value="F:DNA binding"/>
    <property type="evidence" value="ECO:0007669"/>
    <property type="project" value="InterPro"/>
</dbReference>
<keyword evidence="1" id="KW-0805">Transcription regulation</keyword>
<dbReference type="InterPro" id="IPR007925">
    <property type="entry name" value="TRelaxosome_TraM"/>
</dbReference>
<comment type="caution">
    <text evidence="3">The sequence shown here is derived from an EMBL/GenBank/DDBJ whole genome shotgun (WGS) entry which is preliminary data.</text>
</comment>
<proteinExistence type="predicted"/>
<gene>
    <name evidence="3" type="ORF">GKC49_04615</name>
</gene>
<evidence type="ECO:0000313" key="4">
    <source>
        <dbReference type="Proteomes" id="UP000461948"/>
    </source>
</evidence>